<dbReference type="GO" id="GO:0000812">
    <property type="term" value="C:Swr1 complex"/>
    <property type="evidence" value="ECO:0007669"/>
    <property type="project" value="InterPro"/>
</dbReference>
<accession>A0A0D1ZL49</accession>
<evidence type="ECO:0000313" key="3">
    <source>
        <dbReference type="EMBL" id="KIV94674.1"/>
    </source>
</evidence>
<dbReference type="Proteomes" id="UP000054302">
    <property type="component" value="Unassembled WGS sequence"/>
</dbReference>
<feature type="compositionally biased region" description="Basic and acidic residues" evidence="1">
    <location>
        <begin position="747"/>
        <end position="760"/>
    </location>
</feature>
<dbReference type="STRING" id="212818.A0A0D1ZL49"/>
<organism evidence="3 4">
    <name type="scientific">Exophiala mesophila</name>
    <name type="common">Black yeast-like fungus</name>
    <dbReference type="NCBI Taxonomy" id="212818"/>
    <lineage>
        <taxon>Eukaryota</taxon>
        <taxon>Fungi</taxon>
        <taxon>Dikarya</taxon>
        <taxon>Ascomycota</taxon>
        <taxon>Pezizomycotina</taxon>
        <taxon>Eurotiomycetes</taxon>
        <taxon>Chaetothyriomycetidae</taxon>
        <taxon>Chaetothyriales</taxon>
        <taxon>Herpotrichiellaceae</taxon>
        <taxon>Exophiala</taxon>
    </lineage>
</organism>
<feature type="compositionally biased region" description="Acidic residues" evidence="1">
    <location>
        <begin position="775"/>
        <end position="787"/>
    </location>
</feature>
<feature type="compositionally biased region" description="Polar residues" evidence="1">
    <location>
        <begin position="42"/>
        <end position="53"/>
    </location>
</feature>
<gene>
    <name evidence="3" type="ORF">PV10_02418</name>
</gene>
<feature type="compositionally biased region" description="Low complexity" evidence="1">
    <location>
        <begin position="533"/>
        <end position="542"/>
    </location>
</feature>
<feature type="compositionally biased region" description="Pro residues" evidence="1">
    <location>
        <begin position="251"/>
        <end position="282"/>
    </location>
</feature>
<dbReference type="HOGENOM" id="CLU_013601_1_0_1"/>
<feature type="compositionally biased region" description="Basic and acidic residues" evidence="1">
    <location>
        <begin position="492"/>
        <end position="505"/>
    </location>
</feature>
<dbReference type="Pfam" id="PF24707">
    <property type="entry name" value="Swc3"/>
    <property type="match status" value="1"/>
</dbReference>
<dbReference type="OrthoDB" id="5338195at2759"/>
<dbReference type="RefSeq" id="XP_016226248.1">
    <property type="nucleotide sequence ID" value="XM_016366730.1"/>
</dbReference>
<feature type="compositionally biased region" description="Pro residues" evidence="1">
    <location>
        <begin position="543"/>
        <end position="567"/>
    </location>
</feature>
<dbReference type="EMBL" id="KN847521">
    <property type="protein sequence ID" value="KIV94674.1"/>
    <property type="molecule type" value="Genomic_DNA"/>
</dbReference>
<dbReference type="OMA" id="LQYGPPN"/>
<dbReference type="InterPro" id="IPR037651">
    <property type="entry name" value="Swc3"/>
</dbReference>
<feature type="compositionally biased region" description="Polar residues" evidence="1">
    <location>
        <begin position="283"/>
        <end position="307"/>
    </location>
</feature>
<feature type="domain" description="SWR1-complex protein 3" evidence="2">
    <location>
        <begin position="66"/>
        <end position="165"/>
    </location>
</feature>
<feature type="compositionally biased region" description="Polar residues" evidence="1">
    <location>
        <begin position="67"/>
        <end position="87"/>
    </location>
</feature>
<feature type="compositionally biased region" description="Polar residues" evidence="1">
    <location>
        <begin position="207"/>
        <end position="221"/>
    </location>
</feature>
<evidence type="ECO:0000313" key="4">
    <source>
        <dbReference type="Proteomes" id="UP000054302"/>
    </source>
</evidence>
<dbReference type="PANTHER" id="PTHR28108:SF1">
    <property type="entry name" value="SWR1-COMPLEX PROTEIN 3"/>
    <property type="match status" value="1"/>
</dbReference>
<dbReference type="GeneID" id="27320263"/>
<feature type="compositionally biased region" description="Pro residues" evidence="1">
    <location>
        <begin position="409"/>
        <end position="418"/>
    </location>
</feature>
<reference evidence="3 4" key="1">
    <citation type="submission" date="2015-01" db="EMBL/GenBank/DDBJ databases">
        <title>The Genome Sequence of Exophiala mesophila CBS40295.</title>
        <authorList>
            <consortium name="The Broad Institute Genomics Platform"/>
            <person name="Cuomo C."/>
            <person name="de Hoog S."/>
            <person name="Gorbushina A."/>
            <person name="Stielow B."/>
            <person name="Teixiera M."/>
            <person name="Abouelleil A."/>
            <person name="Chapman S.B."/>
            <person name="Priest M."/>
            <person name="Young S.K."/>
            <person name="Wortman J."/>
            <person name="Nusbaum C."/>
            <person name="Birren B."/>
        </authorList>
    </citation>
    <scope>NUCLEOTIDE SEQUENCE [LARGE SCALE GENOMIC DNA]</scope>
    <source>
        <strain evidence="3 4">CBS 40295</strain>
    </source>
</reference>
<dbReference type="AlphaFoldDB" id="A0A0D1ZL49"/>
<keyword evidence="4" id="KW-1185">Reference proteome</keyword>
<sequence>MVDPGFQKRQLPPRERREAANKRSATSLATPVPSSKRKRSSQLRVESPATQSPVPEPPVEKDVLPTKITSGQPLPTTAHPQDTPLSSHEYQSIAESAVLATSLHQSRMRWLCDGVFKKYWVKPVKKKGVEIPADNPDVKSMNKLGAATIIIEPHTFEAIFYTVRDPAAPPIPFQRHANQHTTKALLSPLPKASPKYPSQPGPYRPNLPQQPTNIKPISASNPLPVAPQQLPPSKLPMAHLHPSPVAFTPTTKPPTVPAPAPAPAAPGPAPPPAPQDLHPPPTQQSQVINGPYVNPTQNPVIPSQTTATPVSPGPPPPMGPTGPVSNSSPNSAGMQPPVGSVQAPPGAQPTPQHQQPIPPVSTNSALGSAQQGGAKSKPSGTWPQTPNLAPVGNPPTAEHVPKADMSPKPFAPPTPAPGPQDSRTPTPIDKSASTSNRPAGTGDPVIQMLAARAASSPRLKDLMKVVATSKASSEQLKEFQSHIDEINDLIRRQESDRTIVRDDTPARTGLGAHGSPQLDRANEGKPNSPAPMQTSTPQRAPTPQAPPPTNVKPPPMHKPPPPPPRQQPSPSGMSALPGVMHTFSRPLPAKPSGNGPGRPSSAYMGYSTPPRPEPVVKHVILELTSAPSGAQGPCQDRWLFPEYAVLEIRPSGLEMVCSFLVERKGSELVGDKNDASGEESVDVRPRFDKDKDYFQPVTMTIKVTNHKTIATIAQAAKPLPAVQEYLKQILATKERAPVVYLAHQLPREDGGTKEADKEAESGFEDSGVELGADSAGEEQEEEEEEEIRDVYGIV</sequence>
<evidence type="ECO:0000259" key="2">
    <source>
        <dbReference type="Pfam" id="PF24707"/>
    </source>
</evidence>
<feature type="region of interest" description="Disordered" evidence="1">
    <location>
        <begin position="492"/>
        <end position="609"/>
    </location>
</feature>
<dbReference type="PANTHER" id="PTHR28108">
    <property type="entry name" value="SWR1-COMPLEX PROTEIN 3"/>
    <property type="match status" value="1"/>
</dbReference>
<evidence type="ECO:0000256" key="1">
    <source>
        <dbReference type="SAM" id="MobiDB-lite"/>
    </source>
</evidence>
<dbReference type="VEuPathDB" id="FungiDB:PV10_02418"/>
<feature type="compositionally biased region" description="Basic and acidic residues" evidence="1">
    <location>
        <begin position="12"/>
        <end position="21"/>
    </location>
</feature>
<feature type="compositionally biased region" description="Pro residues" evidence="1">
    <location>
        <begin position="311"/>
        <end position="320"/>
    </location>
</feature>
<proteinExistence type="predicted"/>
<dbReference type="GO" id="GO:0140849">
    <property type="term" value="F:ATP-dependent H2AZ histone chaperone activity"/>
    <property type="evidence" value="ECO:0007669"/>
    <property type="project" value="InterPro"/>
</dbReference>
<feature type="compositionally biased region" description="Polar residues" evidence="1">
    <location>
        <begin position="23"/>
        <end position="33"/>
    </location>
</feature>
<feature type="region of interest" description="Disordered" evidence="1">
    <location>
        <begin position="747"/>
        <end position="794"/>
    </location>
</feature>
<dbReference type="InterPro" id="IPR057558">
    <property type="entry name" value="Swc3_dom"/>
</dbReference>
<feature type="region of interest" description="Disordered" evidence="1">
    <location>
        <begin position="1"/>
        <end position="87"/>
    </location>
</feature>
<feature type="compositionally biased region" description="Polar residues" evidence="1">
    <location>
        <begin position="360"/>
        <end position="387"/>
    </location>
</feature>
<protein>
    <recommendedName>
        <fullName evidence="2">SWR1-complex protein 3 domain-containing protein</fullName>
    </recommendedName>
</protein>
<feature type="compositionally biased region" description="Polar residues" evidence="1">
    <location>
        <begin position="421"/>
        <end position="438"/>
    </location>
</feature>
<dbReference type="PRINTS" id="PR01217">
    <property type="entry name" value="PRICHEXTENSN"/>
</dbReference>
<name>A0A0D1ZL49_EXOME</name>
<feature type="region of interest" description="Disordered" evidence="1">
    <location>
        <begin position="187"/>
        <end position="459"/>
    </location>
</feature>